<sequence>MNSGAAGLSHAGTLTDRNHLFVDYGIGYWLHRNNESKGLTGIIPTIELYHTSSISDADSVNAGAFTIGGAAGDTSLTNIVAGTTFGFGQCNHVTAAYVGPLDSDDRQFNGAFR</sequence>
<evidence type="ECO:0000313" key="1">
    <source>
        <dbReference type="EMBL" id="QEF96823.1"/>
    </source>
</evidence>
<evidence type="ECO:0000313" key="2">
    <source>
        <dbReference type="Proteomes" id="UP000321353"/>
    </source>
</evidence>
<keyword evidence="2" id="KW-1185">Reference proteome</keyword>
<dbReference type="EMBL" id="CP036264">
    <property type="protein sequence ID" value="QEF96823.1"/>
    <property type="molecule type" value="Genomic_DNA"/>
</dbReference>
<protein>
    <submittedName>
        <fullName evidence="1">Uncharacterized protein</fullName>
    </submittedName>
</protein>
<reference evidence="1 2" key="1">
    <citation type="submission" date="2019-02" db="EMBL/GenBank/DDBJ databases">
        <title>Planctomycetal bacteria perform biofilm scaping via a novel small molecule.</title>
        <authorList>
            <person name="Jeske O."/>
            <person name="Boedeker C."/>
            <person name="Wiegand S."/>
            <person name="Breitling P."/>
            <person name="Kallscheuer N."/>
            <person name="Jogler M."/>
            <person name="Rohde M."/>
            <person name="Petersen J."/>
            <person name="Medema M.H."/>
            <person name="Surup F."/>
            <person name="Jogler C."/>
        </authorList>
    </citation>
    <scope>NUCLEOTIDE SEQUENCE [LARGE SCALE GENOMIC DNA]</scope>
    <source>
        <strain evidence="1 2">Mal15</strain>
    </source>
</reference>
<dbReference type="Proteomes" id="UP000321353">
    <property type="component" value="Chromosome"/>
</dbReference>
<dbReference type="AlphaFoldDB" id="A0A5B9M830"/>
<proteinExistence type="predicted"/>
<gene>
    <name evidence="1" type="ORF">Mal15_08530</name>
</gene>
<accession>A0A5B9M830</accession>
<organism evidence="1 2">
    <name type="scientific">Stieleria maiorica</name>
    <dbReference type="NCBI Taxonomy" id="2795974"/>
    <lineage>
        <taxon>Bacteria</taxon>
        <taxon>Pseudomonadati</taxon>
        <taxon>Planctomycetota</taxon>
        <taxon>Planctomycetia</taxon>
        <taxon>Pirellulales</taxon>
        <taxon>Pirellulaceae</taxon>
        <taxon>Stieleria</taxon>
    </lineage>
</organism>
<name>A0A5B9M830_9BACT</name>
<dbReference type="KEGG" id="smam:Mal15_08530"/>